<evidence type="ECO:0000313" key="6">
    <source>
        <dbReference type="Proteomes" id="UP000254150"/>
    </source>
</evidence>
<dbReference type="Pfam" id="PF13458">
    <property type="entry name" value="Peripla_BP_6"/>
    <property type="match status" value="1"/>
</dbReference>
<dbReference type="SUPFAM" id="SSF53822">
    <property type="entry name" value="Periplasmic binding protein-like I"/>
    <property type="match status" value="1"/>
</dbReference>
<dbReference type="InterPro" id="IPR001763">
    <property type="entry name" value="Rhodanese-like_dom"/>
</dbReference>
<reference evidence="5 6" key="1">
    <citation type="submission" date="2018-06" db="EMBL/GenBank/DDBJ databases">
        <authorList>
            <consortium name="Pathogen Informatics"/>
            <person name="Doyle S."/>
        </authorList>
    </citation>
    <scope>NUCLEOTIDE SEQUENCE [LARGE SCALE GENOMIC DNA]</scope>
    <source>
        <strain evidence="5 6">NCTC7807</strain>
    </source>
</reference>
<name>A0A380MNX1_STRGR</name>
<evidence type="ECO:0000256" key="2">
    <source>
        <dbReference type="ARBA" id="ARBA00022729"/>
    </source>
</evidence>
<dbReference type="InterPro" id="IPR028081">
    <property type="entry name" value="Leu-bd"/>
</dbReference>
<organism evidence="5 6">
    <name type="scientific">Streptomyces griseus</name>
    <dbReference type="NCBI Taxonomy" id="1911"/>
    <lineage>
        <taxon>Bacteria</taxon>
        <taxon>Bacillati</taxon>
        <taxon>Actinomycetota</taxon>
        <taxon>Actinomycetes</taxon>
        <taxon>Kitasatosporales</taxon>
        <taxon>Streptomycetaceae</taxon>
        <taxon>Streptomyces</taxon>
    </lineage>
</organism>
<keyword evidence="5" id="KW-0449">Lipoprotein</keyword>
<dbReference type="AlphaFoldDB" id="A0A380MNX1"/>
<dbReference type="PROSITE" id="PS50206">
    <property type="entry name" value="RHODANESE_3"/>
    <property type="match status" value="1"/>
</dbReference>
<evidence type="ECO:0000256" key="1">
    <source>
        <dbReference type="ARBA" id="ARBA00010062"/>
    </source>
</evidence>
<evidence type="ECO:0000256" key="3">
    <source>
        <dbReference type="SAM" id="MobiDB-lite"/>
    </source>
</evidence>
<keyword evidence="2" id="KW-0732">Signal</keyword>
<protein>
    <submittedName>
        <fullName evidence="5">Lipoprotein</fullName>
    </submittedName>
</protein>
<dbReference type="InterPro" id="IPR028082">
    <property type="entry name" value="Peripla_BP_I"/>
</dbReference>
<comment type="similarity">
    <text evidence="1">Belongs to the leucine-binding protein family.</text>
</comment>
<feature type="domain" description="Rhodanese" evidence="4">
    <location>
        <begin position="83"/>
        <end position="146"/>
    </location>
</feature>
<evidence type="ECO:0000313" key="5">
    <source>
        <dbReference type="EMBL" id="SUO93726.1"/>
    </source>
</evidence>
<dbReference type="RefSeq" id="WP_100456172.1">
    <property type="nucleotide sequence ID" value="NZ_UHID01000001.1"/>
</dbReference>
<dbReference type="Gene3D" id="3.40.50.2300">
    <property type="match status" value="2"/>
</dbReference>
<accession>A0A380MNX1</accession>
<dbReference type="EMBL" id="UHID01000001">
    <property type="protein sequence ID" value="SUO93726.1"/>
    <property type="molecule type" value="Genomic_DNA"/>
</dbReference>
<sequence>MTGRRSRPPSARRTRRPRRAAPARRALRVRRAAALGALTAALTGGCGLLPAGTGSDGRAPVTVMTWAPERTGATDKPGMPAMAQAVARWVNASGGIDGHELKVLTCDDGNDSVGAAACARRAVREDVIAVVGSYSQHGRSFLSPLEAADIPYIGGYGVTGEEFTSPLSYPVNGGQAALLAGNGRQLGEECGRVFLVRPDTVAGDALPKLLDAGLAEAGAARSVDVPAPESAREYTAQAERVLAAAPSGSARPDCVTAVLGDRTDTFFDTFRRARDDGGREVRIASVLGGVDQSLVDRTGGARGPYEGAYVTGWYPVASDDRWAPMRRVIREHAFDDNRVDPADAGVQTTWIAYEVLRRAVAEVDADRVTARDVHRVLDDGLSVETGGLTPRLRWRFEDLLAARDHPRLVNADVTFQTVRSGRLTATGTGPHDLTRTLSGP</sequence>
<evidence type="ECO:0000259" key="4">
    <source>
        <dbReference type="PROSITE" id="PS50206"/>
    </source>
</evidence>
<feature type="region of interest" description="Disordered" evidence="3">
    <location>
        <begin position="1"/>
        <end position="25"/>
    </location>
</feature>
<gene>
    <name evidence="5" type="ORF">NCTC7807_00519</name>
</gene>
<proteinExistence type="inferred from homology"/>
<dbReference type="Proteomes" id="UP000254150">
    <property type="component" value="Unassembled WGS sequence"/>
</dbReference>